<keyword evidence="1" id="KW-1133">Transmembrane helix</keyword>
<organism evidence="2 3">
    <name type="scientific">Vibrio rumoiensis</name>
    <dbReference type="NCBI Taxonomy" id="76258"/>
    <lineage>
        <taxon>Bacteria</taxon>
        <taxon>Pseudomonadati</taxon>
        <taxon>Pseudomonadota</taxon>
        <taxon>Gammaproteobacteria</taxon>
        <taxon>Vibrionales</taxon>
        <taxon>Vibrionaceae</taxon>
        <taxon>Vibrio</taxon>
    </lineage>
</organism>
<proteinExistence type="predicted"/>
<keyword evidence="1" id="KW-0812">Transmembrane</keyword>
<dbReference type="EMBL" id="JBIHSN010000003">
    <property type="protein sequence ID" value="MFH0266345.1"/>
    <property type="molecule type" value="Genomic_DNA"/>
</dbReference>
<name>A0ABW7IXG4_9VIBR</name>
<feature type="transmembrane region" description="Helical" evidence="1">
    <location>
        <begin position="22"/>
        <end position="40"/>
    </location>
</feature>
<evidence type="ECO:0000313" key="2">
    <source>
        <dbReference type="EMBL" id="MFH0266345.1"/>
    </source>
</evidence>
<keyword evidence="3" id="KW-1185">Reference proteome</keyword>
<gene>
    <name evidence="2" type="ORF">ACGRQ9_12910</name>
</gene>
<evidence type="ECO:0000313" key="3">
    <source>
        <dbReference type="Proteomes" id="UP001607151"/>
    </source>
</evidence>
<comment type="caution">
    <text evidence="2">The sequence shown here is derived from an EMBL/GenBank/DDBJ whole genome shotgun (WGS) entry which is preliminary data.</text>
</comment>
<accession>A0ABW7IXG4</accession>
<keyword evidence="1" id="KW-0472">Membrane</keyword>
<sequence>MATYLKKHNNKPTFSLTKTERWLFLAITMLLAVGVVWKINDSAIQRKAIKPITQHQFLFNQACQQALNQGEDRNVSYCLSAQHYNHVMMLALKDNHIDLSEMVELESYFQRQYQPFTH</sequence>
<reference evidence="2 3" key="1">
    <citation type="submission" date="2024-10" db="EMBL/GenBank/DDBJ databases">
        <authorList>
            <person name="Yibar A."/>
            <person name="Saticioglu I.B."/>
            <person name="Duman M."/>
            <person name="Ajmi N."/>
            <person name="Gurler F."/>
            <person name="Ay H."/>
            <person name="Onuk E."/>
            <person name="Guler S."/>
            <person name="Romalde J.L."/>
        </authorList>
    </citation>
    <scope>NUCLEOTIDE SEQUENCE [LARGE SCALE GENOMIC DNA]</scope>
    <source>
        <strain evidence="2 3">14-MA-B</strain>
    </source>
</reference>
<protein>
    <submittedName>
        <fullName evidence="2">Uncharacterized protein</fullName>
    </submittedName>
</protein>
<evidence type="ECO:0000256" key="1">
    <source>
        <dbReference type="SAM" id="Phobius"/>
    </source>
</evidence>
<dbReference type="RefSeq" id="WP_394608161.1">
    <property type="nucleotide sequence ID" value="NZ_JBIHSJ010000004.1"/>
</dbReference>
<dbReference type="Proteomes" id="UP001607151">
    <property type="component" value="Unassembled WGS sequence"/>
</dbReference>